<sequence>MTVIYLRFSQNPAPEQSIILVAETLQKINTDLSESERTEDSITFTSPDHNVDIYGDIFESWLDSDPPDRPRLTKIDGYPHTNPLLSVGTYLKDPLQACHLLNTTKWPEGSDPLLPVDLMKNIVGL</sequence>
<evidence type="ECO:0000313" key="2">
    <source>
        <dbReference type="Proteomes" id="UP000191518"/>
    </source>
</evidence>
<name>A0A1V6RTY5_9EURO</name>
<evidence type="ECO:0000313" key="1">
    <source>
        <dbReference type="EMBL" id="OQE05232.1"/>
    </source>
</evidence>
<organism evidence="1 2">
    <name type="scientific">Penicillium vulpinum</name>
    <dbReference type="NCBI Taxonomy" id="29845"/>
    <lineage>
        <taxon>Eukaryota</taxon>
        <taxon>Fungi</taxon>
        <taxon>Dikarya</taxon>
        <taxon>Ascomycota</taxon>
        <taxon>Pezizomycotina</taxon>
        <taxon>Eurotiomycetes</taxon>
        <taxon>Eurotiomycetidae</taxon>
        <taxon>Eurotiales</taxon>
        <taxon>Aspergillaceae</taxon>
        <taxon>Penicillium</taxon>
    </lineage>
</organism>
<accession>A0A1V6RTY5</accession>
<proteinExistence type="predicted"/>
<dbReference type="AlphaFoldDB" id="A0A1V6RTY5"/>
<comment type="caution">
    <text evidence="1">The sequence shown here is derived from an EMBL/GenBank/DDBJ whole genome shotgun (WGS) entry which is preliminary data.</text>
</comment>
<dbReference type="EMBL" id="MDYP01000026">
    <property type="protein sequence ID" value="OQE05232.1"/>
    <property type="molecule type" value="Genomic_DNA"/>
</dbReference>
<dbReference type="Proteomes" id="UP000191518">
    <property type="component" value="Unassembled WGS sequence"/>
</dbReference>
<gene>
    <name evidence="1" type="ORF">PENVUL_c026G06683</name>
</gene>
<protein>
    <submittedName>
        <fullName evidence="1">Uncharacterized protein</fullName>
    </submittedName>
</protein>
<keyword evidence="2" id="KW-1185">Reference proteome</keyword>
<reference evidence="2" key="1">
    <citation type="journal article" date="2017" name="Nat. Microbiol.">
        <title>Global analysis of biosynthetic gene clusters reveals vast potential of secondary metabolite production in Penicillium species.</title>
        <authorList>
            <person name="Nielsen J.C."/>
            <person name="Grijseels S."/>
            <person name="Prigent S."/>
            <person name="Ji B."/>
            <person name="Dainat J."/>
            <person name="Nielsen K.F."/>
            <person name="Frisvad J.C."/>
            <person name="Workman M."/>
            <person name="Nielsen J."/>
        </authorList>
    </citation>
    <scope>NUCLEOTIDE SEQUENCE [LARGE SCALE GENOMIC DNA]</scope>
    <source>
        <strain evidence="2">IBT 29486</strain>
    </source>
</reference>